<gene>
    <name evidence="3" type="ORF">GCM10025759_13530</name>
</gene>
<dbReference type="Proteomes" id="UP001501083">
    <property type="component" value="Unassembled WGS sequence"/>
</dbReference>
<feature type="domain" description="DUF4440" evidence="2">
    <location>
        <begin position="27"/>
        <end position="133"/>
    </location>
</feature>
<dbReference type="RefSeq" id="WP_158986739.1">
    <property type="nucleotide sequence ID" value="NZ_BAABKY010000002.1"/>
</dbReference>
<dbReference type="InterPro" id="IPR010916">
    <property type="entry name" value="TonB_box_CS"/>
</dbReference>
<reference evidence="4" key="1">
    <citation type="journal article" date="2019" name="Int. J. Syst. Evol. Microbiol.">
        <title>The Global Catalogue of Microorganisms (GCM) 10K type strain sequencing project: providing services to taxonomists for standard genome sequencing and annotation.</title>
        <authorList>
            <consortium name="The Broad Institute Genomics Platform"/>
            <consortium name="The Broad Institute Genome Sequencing Center for Infectious Disease"/>
            <person name="Wu L."/>
            <person name="Ma J."/>
        </authorList>
    </citation>
    <scope>NUCLEOTIDE SEQUENCE [LARGE SCALE GENOMIC DNA]</scope>
    <source>
        <strain evidence="4">JCM 19212</strain>
    </source>
</reference>
<organism evidence="3 4">
    <name type="scientific">Lysobacter panacisoli</name>
    <dbReference type="NCBI Taxonomy" id="1255263"/>
    <lineage>
        <taxon>Bacteria</taxon>
        <taxon>Pseudomonadati</taxon>
        <taxon>Pseudomonadota</taxon>
        <taxon>Gammaproteobacteria</taxon>
        <taxon>Lysobacterales</taxon>
        <taxon>Lysobacteraceae</taxon>
        <taxon>Lysobacter</taxon>
    </lineage>
</organism>
<dbReference type="PROSITE" id="PS00430">
    <property type="entry name" value="TONB_DEPENDENT_REC_1"/>
    <property type="match status" value="1"/>
</dbReference>
<proteinExistence type="predicted"/>
<dbReference type="Gene3D" id="3.10.450.50">
    <property type="match status" value="1"/>
</dbReference>
<sequence>MLRTAILLFALLVCIPSAVAAESDAELLALDATWNDLRMKPDVDGLDRLLADDWMLTHSDGRVQYKADYLDELRTSTRRNQGIGNDDLRVRRYGDTMVVTGTSVQSGISNGQPWSGRFRFTRTWIKRDGQWRMVASHSSRITPPQ</sequence>
<keyword evidence="1" id="KW-0732">Signal</keyword>
<dbReference type="InterPro" id="IPR032710">
    <property type="entry name" value="NTF2-like_dom_sf"/>
</dbReference>
<feature type="signal peptide" evidence="1">
    <location>
        <begin position="1"/>
        <end position="20"/>
    </location>
</feature>
<feature type="chain" id="PRO_5047439102" description="DUF4440 domain-containing protein" evidence="1">
    <location>
        <begin position="21"/>
        <end position="145"/>
    </location>
</feature>
<dbReference type="SUPFAM" id="SSF54427">
    <property type="entry name" value="NTF2-like"/>
    <property type="match status" value="1"/>
</dbReference>
<dbReference type="Pfam" id="PF14534">
    <property type="entry name" value="DUF4440"/>
    <property type="match status" value="1"/>
</dbReference>
<comment type="caution">
    <text evidence="3">The sequence shown here is derived from an EMBL/GenBank/DDBJ whole genome shotgun (WGS) entry which is preliminary data.</text>
</comment>
<keyword evidence="4" id="KW-1185">Reference proteome</keyword>
<evidence type="ECO:0000313" key="3">
    <source>
        <dbReference type="EMBL" id="GAA5072931.1"/>
    </source>
</evidence>
<evidence type="ECO:0000313" key="4">
    <source>
        <dbReference type="Proteomes" id="UP001501083"/>
    </source>
</evidence>
<name>A0ABP9LAV8_9GAMM</name>
<evidence type="ECO:0000256" key="1">
    <source>
        <dbReference type="SAM" id="SignalP"/>
    </source>
</evidence>
<evidence type="ECO:0000259" key="2">
    <source>
        <dbReference type="Pfam" id="PF14534"/>
    </source>
</evidence>
<dbReference type="EMBL" id="BAABKY010000002">
    <property type="protein sequence ID" value="GAA5072931.1"/>
    <property type="molecule type" value="Genomic_DNA"/>
</dbReference>
<dbReference type="InterPro" id="IPR027843">
    <property type="entry name" value="DUF4440"/>
</dbReference>
<accession>A0ABP9LAV8</accession>
<protein>
    <recommendedName>
        <fullName evidence="2">DUF4440 domain-containing protein</fullName>
    </recommendedName>
</protein>